<gene>
    <name evidence="1" type="ORF">BDZ83DRAFT_603396</name>
</gene>
<proteinExistence type="predicted"/>
<name>A0AAD8XMI0_GLOAC</name>
<sequence>MCEIAPRSLLPISLGSIRKQCRRGRLVELPNSDHLVTVGQEQNIAGLGTETEYQRYKRS</sequence>
<dbReference type="GeneID" id="85391123"/>
<comment type="caution">
    <text evidence="1">The sequence shown here is derived from an EMBL/GenBank/DDBJ whole genome shotgun (WGS) entry which is preliminary data.</text>
</comment>
<organism evidence="1 2">
    <name type="scientific">Glomerella acutata</name>
    <name type="common">Colletotrichum acutatum</name>
    <dbReference type="NCBI Taxonomy" id="27357"/>
    <lineage>
        <taxon>Eukaryota</taxon>
        <taxon>Fungi</taxon>
        <taxon>Dikarya</taxon>
        <taxon>Ascomycota</taxon>
        <taxon>Pezizomycotina</taxon>
        <taxon>Sordariomycetes</taxon>
        <taxon>Hypocreomycetidae</taxon>
        <taxon>Glomerellales</taxon>
        <taxon>Glomerellaceae</taxon>
        <taxon>Colletotrichum</taxon>
        <taxon>Colletotrichum acutatum species complex</taxon>
    </lineage>
</organism>
<protein>
    <submittedName>
        <fullName evidence="1">Uncharacterized protein</fullName>
    </submittedName>
</protein>
<dbReference type="RefSeq" id="XP_060370227.1">
    <property type="nucleotide sequence ID" value="XM_060507224.1"/>
</dbReference>
<dbReference type="AlphaFoldDB" id="A0AAD8XMI0"/>
<evidence type="ECO:0000313" key="2">
    <source>
        <dbReference type="Proteomes" id="UP001244207"/>
    </source>
</evidence>
<dbReference type="EMBL" id="JAHMHS010000008">
    <property type="protein sequence ID" value="KAK1730172.1"/>
    <property type="molecule type" value="Genomic_DNA"/>
</dbReference>
<accession>A0AAD8XMI0</accession>
<reference evidence="1" key="1">
    <citation type="submission" date="2021-12" db="EMBL/GenBank/DDBJ databases">
        <title>Comparative genomics, transcriptomics and evolutionary studies reveal genomic signatures of adaptation to plant cell wall in hemibiotrophic fungi.</title>
        <authorList>
            <consortium name="DOE Joint Genome Institute"/>
            <person name="Baroncelli R."/>
            <person name="Diaz J.F."/>
            <person name="Benocci T."/>
            <person name="Peng M."/>
            <person name="Battaglia E."/>
            <person name="Haridas S."/>
            <person name="Andreopoulos W."/>
            <person name="Labutti K."/>
            <person name="Pangilinan J."/>
            <person name="Floch G.L."/>
            <person name="Makela M.R."/>
            <person name="Henrissat B."/>
            <person name="Grigoriev I.V."/>
            <person name="Crouch J.A."/>
            <person name="De Vries R.P."/>
            <person name="Sukno S.A."/>
            <person name="Thon M.R."/>
        </authorList>
    </citation>
    <scope>NUCLEOTIDE SEQUENCE</scope>
    <source>
        <strain evidence="1">CBS 112980</strain>
    </source>
</reference>
<evidence type="ECO:0000313" key="1">
    <source>
        <dbReference type="EMBL" id="KAK1730172.1"/>
    </source>
</evidence>
<keyword evidence="2" id="KW-1185">Reference proteome</keyword>
<dbReference type="Proteomes" id="UP001244207">
    <property type="component" value="Unassembled WGS sequence"/>
</dbReference>